<keyword evidence="7" id="KW-0539">Nucleus</keyword>
<name>A0A0A9YPC9_LYGHE</name>
<evidence type="ECO:0000313" key="9">
    <source>
        <dbReference type="EMBL" id="JAG32953.1"/>
    </source>
</evidence>
<evidence type="ECO:0000256" key="5">
    <source>
        <dbReference type="ARBA" id="ARBA00022664"/>
    </source>
</evidence>
<keyword evidence="5" id="KW-0507">mRNA processing</keyword>
<dbReference type="AlphaFoldDB" id="A0A0A9YPC9"/>
<feature type="region of interest" description="Disordered" evidence="8">
    <location>
        <begin position="1"/>
        <end position="26"/>
    </location>
</feature>
<dbReference type="EMBL" id="GBHO01010651">
    <property type="protein sequence ID" value="JAG32953.1"/>
    <property type="molecule type" value="Transcribed_RNA"/>
</dbReference>
<evidence type="ECO:0000256" key="4">
    <source>
        <dbReference type="ARBA" id="ARBA00017993"/>
    </source>
</evidence>
<evidence type="ECO:0000256" key="8">
    <source>
        <dbReference type="SAM" id="MobiDB-lite"/>
    </source>
</evidence>
<evidence type="ECO:0000256" key="1">
    <source>
        <dbReference type="ARBA" id="ARBA00004324"/>
    </source>
</evidence>
<evidence type="ECO:0000256" key="6">
    <source>
        <dbReference type="ARBA" id="ARBA00023187"/>
    </source>
</evidence>
<evidence type="ECO:0000256" key="7">
    <source>
        <dbReference type="ARBA" id="ARBA00023242"/>
    </source>
</evidence>
<gene>
    <name evidence="9" type="primary">ARL6IP4_0</name>
    <name evidence="10" type="synonym">ARL6IP4_1</name>
    <name evidence="9" type="ORF">CM83_62499</name>
    <name evidence="10" type="ORF">CM83_62502</name>
</gene>
<protein>
    <recommendedName>
        <fullName evidence="4">ADP-ribosylation factor-like protein 6-interacting protein 4</fullName>
    </recommendedName>
</protein>
<reference evidence="9" key="2">
    <citation type="submission" date="2014-07" db="EMBL/GenBank/DDBJ databases">
        <authorList>
            <person name="Hull J."/>
        </authorList>
    </citation>
    <scope>NUCLEOTIDE SEQUENCE</scope>
</reference>
<sequence>MEKKKNKLEKPLQPVDEGADIVGPQVPLDLPKMEEERPKMAPMTKEEWDKRQSVIRRVYDETTGRHRLIKGDGEVLEEIVSRDRHKEINRLATAGDGAYFQSKLPQPHQ</sequence>
<evidence type="ECO:0000256" key="2">
    <source>
        <dbReference type="ARBA" id="ARBA00004604"/>
    </source>
</evidence>
<dbReference type="GO" id="GO:0006397">
    <property type="term" value="P:mRNA processing"/>
    <property type="evidence" value="ECO:0007669"/>
    <property type="project" value="UniProtKB-KW"/>
</dbReference>
<dbReference type="InterPro" id="IPR019532">
    <property type="entry name" value="Nucl_RNA-splicing_assoc_SR-25"/>
</dbReference>
<evidence type="ECO:0000256" key="3">
    <source>
        <dbReference type="ARBA" id="ARBA00006852"/>
    </source>
</evidence>
<accession>A0A0A9YPC9</accession>
<dbReference type="GO" id="GO:0016607">
    <property type="term" value="C:nuclear speck"/>
    <property type="evidence" value="ECO:0007669"/>
    <property type="project" value="UniProtKB-SubCell"/>
</dbReference>
<dbReference type="GO" id="GO:0008380">
    <property type="term" value="P:RNA splicing"/>
    <property type="evidence" value="ECO:0007669"/>
    <property type="project" value="UniProtKB-KW"/>
</dbReference>
<dbReference type="GO" id="GO:0005730">
    <property type="term" value="C:nucleolus"/>
    <property type="evidence" value="ECO:0007669"/>
    <property type="project" value="UniProtKB-SubCell"/>
</dbReference>
<dbReference type="EMBL" id="GBHO01010649">
    <property type="protein sequence ID" value="JAG32955.1"/>
    <property type="molecule type" value="Transcribed_RNA"/>
</dbReference>
<dbReference type="Pfam" id="PF10500">
    <property type="entry name" value="SR-25"/>
    <property type="match status" value="1"/>
</dbReference>
<comment type="similarity">
    <text evidence="3">Belongs to the ARL6IP4 family.</text>
</comment>
<comment type="subcellular location">
    <subcellularLocation>
        <location evidence="1">Nucleus speckle</location>
    </subcellularLocation>
    <subcellularLocation>
        <location evidence="2">Nucleus</location>
        <location evidence="2">Nucleolus</location>
    </subcellularLocation>
</comment>
<proteinExistence type="inferred from homology"/>
<evidence type="ECO:0000313" key="10">
    <source>
        <dbReference type="EMBL" id="JAG32955.1"/>
    </source>
</evidence>
<reference evidence="9" key="1">
    <citation type="journal article" date="2014" name="PLoS ONE">
        <title>Transcriptome-Based Identification of ABC Transporters in the Western Tarnished Plant Bug Lygus hesperus.</title>
        <authorList>
            <person name="Hull J.J."/>
            <person name="Chaney K."/>
            <person name="Geib S.M."/>
            <person name="Fabrick J.A."/>
            <person name="Brent C.S."/>
            <person name="Walsh D."/>
            <person name="Lavine L.C."/>
        </authorList>
    </citation>
    <scope>NUCLEOTIDE SEQUENCE</scope>
</reference>
<organism evidence="9">
    <name type="scientific">Lygus hesperus</name>
    <name type="common">Western plant bug</name>
    <dbReference type="NCBI Taxonomy" id="30085"/>
    <lineage>
        <taxon>Eukaryota</taxon>
        <taxon>Metazoa</taxon>
        <taxon>Ecdysozoa</taxon>
        <taxon>Arthropoda</taxon>
        <taxon>Hexapoda</taxon>
        <taxon>Insecta</taxon>
        <taxon>Pterygota</taxon>
        <taxon>Neoptera</taxon>
        <taxon>Paraneoptera</taxon>
        <taxon>Hemiptera</taxon>
        <taxon>Heteroptera</taxon>
        <taxon>Panheteroptera</taxon>
        <taxon>Cimicomorpha</taxon>
        <taxon>Miridae</taxon>
        <taxon>Mirini</taxon>
        <taxon>Lygus</taxon>
    </lineage>
</organism>
<keyword evidence="6" id="KW-0508">mRNA splicing</keyword>